<accession>A0A0P1B2U9</accession>
<protein>
    <submittedName>
        <fullName evidence="1">Uncharacterized protein</fullName>
    </submittedName>
</protein>
<proteinExistence type="predicted"/>
<evidence type="ECO:0000313" key="1">
    <source>
        <dbReference type="EMBL" id="CEG49053.1"/>
    </source>
</evidence>
<keyword evidence="2" id="KW-1185">Reference proteome</keyword>
<dbReference type="EMBL" id="CCYD01003042">
    <property type="protein sequence ID" value="CEG49053.1"/>
    <property type="molecule type" value="Genomic_DNA"/>
</dbReference>
<sequence>MSFVAKPWKRLGTRCDVPAVELTQLHLACPACDQYFGLLNRQIVGGTLVSWTTLLKNPSCRNFQL</sequence>
<dbReference type="RefSeq" id="XP_024585422.1">
    <property type="nucleotide sequence ID" value="XM_024720199.1"/>
</dbReference>
<dbReference type="Proteomes" id="UP000054928">
    <property type="component" value="Unassembled WGS sequence"/>
</dbReference>
<reference evidence="2" key="1">
    <citation type="submission" date="2014-09" db="EMBL/GenBank/DDBJ databases">
        <authorList>
            <person name="Sharma Rahul"/>
            <person name="Thines Marco"/>
        </authorList>
    </citation>
    <scope>NUCLEOTIDE SEQUENCE [LARGE SCALE GENOMIC DNA]</scope>
</reference>
<evidence type="ECO:0000313" key="2">
    <source>
        <dbReference type="Proteomes" id="UP000054928"/>
    </source>
</evidence>
<dbReference type="AlphaFoldDB" id="A0A0P1B2U9"/>
<dbReference type="GeneID" id="36401896"/>
<organism evidence="1 2">
    <name type="scientific">Plasmopara halstedii</name>
    <name type="common">Downy mildew of sunflower</name>
    <dbReference type="NCBI Taxonomy" id="4781"/>
    <lineage>
        <taxon>Eukaryota</taxon>
        <taxon>Sar</taxon>
        <taxon>Stramenopiles</taxon>
        <taxon>Oomycota</taxon>
        <taxon>Peronosporomycetes</taxon>
        <taxon>Peronosporales</taxon>
        <taxon>Peronosporaceae</taxon>
        <taxon>Plasmopara</taxon>
    </lineage>
</organism>
<name>A0A0P1B2U9_PLAHL</name>